<dbReference type="InterPro" id="IPR001424">
    <property type="entry name" value="SOD_Cu_Zn_dom"/>
</dbReference>
<name>A0A926GNM8_9RHOB</name>
<comment type="similarity">
    <text evidence="1">Belongs to the Cu-Zn superoxide dismutase family.</text>
</comment>
<evidence type="ECO:0000256" key="3">
    <source>
        <dbReference type="SAM" id="SignalP"/>
    </source>
</evidence>
<feature type="compositionally biased region" description="Low complexity" evidence="2">
    <location>
        <begin position="25"/>
        <end position="34"/>
    </location>
</feature>
<dbReference type="SUPFAM" id="SSF49329">
    <property type="entry name" value="Cu,Zn superoxide dismutase-like"/>
    <property type="match status" value="1"/>
</dbReference>
<accession>A0A926GNM8</accession>
<comment type="caution">
    <text evidence="5">The sequence shown here is derived from an EMBL/GenBank/DDBJ whole genome shotgun (WGS) entry which is preliminary data.</text>
</comment>
<dbReference type="EMBL" id="JACOQL010000003">
    <property type="protein sequence ID" value="MBC9247160.1"/>
    <property type="molecule type" value="Genomic_DNA"/>
</dbReference>
<dbReference type="InterPro" id="IPR036423">
    <property type="entry name" value="SOD-like_Cu/Zn_dom_sf"/>
</dbReference>
<dbReference type="Proteomes" id="UP000608594">
    <property type="component" value="Unassembled WGS sequence"/>
</dbReference>
<evidence type="ECO:0000313" key="5">
    <source>
        <dbReference type="EMBL" id="MBC9247160.1"/>
    </source>
</evidence>
<organism evidence="5 6">
    <name type="scientific">Paracoccus amoyensis</name>
    <dbReference type="NCBI Taxonomy" id="2760093"/>
    <lineage>
        <taxon>Bacteria</taxon>
        <taxon>Pseudomonadati</taxon>
        <taxon>Pseudomonadota</taxon>
        <taxon>Alphaproteobacteria</taxon>
        <taxon>Rhodobacterales</taxon>
        <taxon>Paracoccaceae</taxon>
        <taxon>Paracoccus</taxon>
    </lineage>
</organism>
<dbReference type="GO" id="GO:0006801">
    <property type="term" value="P:superoxide metabolic process"/>
    <property type="evidence" value="ECO:0007669"/>
    <property type="project" value="InterPro"/>
</dbReference>
<dbReference type="GO" id="GO:0005507">
    <property type="term" value="F:copper ion binding"/>
    <property type="evidence" value="ECO:0007669"/>
    <property type="project" value="InterPro"/>
</dbReference>
<dbReference type="InterPro" id="IPR024134">
    <property type="entry name" value="SOD_Cu/Zn_/chaperone"/>
</dbReference>
<feature type="domain" description="Superoxide dismutase copper/zinc binding" evidence="4">
    <location>
        <begin position="61"/>
        <end position="186"/>
    </location>
</feature>
<feature type="signal peptide" evidence="3">
    <location>
        <begin position="1"/>
        <end position="20"/>
    </location>
</feature>
<evidence type="ECO:0000256" key="2">
    <source>
        <dbReference type="SAM" id="MobiDB-lite"/>
    </source>
</evidence>
<dbReference type="Gene3D" id="2.60.40.200">
    <property type="entry name" value="Superoxide dismutase, copper/zinc binding domain"/>
    <property type="match status" value="1"/>
</dbReference>
<evidence type="ECO:0000256" key="1">
    <source>
        <dbReference type="ARBA" id="ARBA00010457"/>
    </source>
</evidence>
<dbReference type="RefSeq" id="WP_187793657.1">
    <property type="nucleotide sequence ID" value="NZ_JACOQL010000003.1"/>
</dbReference>
<dbReference type="Pfam" id="PF00080">
    <property type="entry name" value="Sod_Cu"/>
    <property type="match status" value="1"/>
</dbReference>
<proteinExistence type="inferred from homology"/>
<protein>
    <submittedName>
        <fullName evidence="5">Superoxide dismutase family protein</fullName>
    </submittedName>
</protein>
<dbReference type="AlphaFoldDB" id="A0A926GNM8"/>
<dbReference type="PANTHER" id="PTHR10003">
    <property type="entry name" value="SUPEROXIDE DISMUTASE CU-ZN -RELATED"/>
    <property type="match status" value="1"/>
</dbReference>
<evidence type="ECO:0000259" key="4">
    <source>
        <dbReference type="Pfam" id="PF00080"/>
    </source>
</evidence>
<keyword evidence="6" id="KW-1185">Reference proteome</keyword>
<evidence type="ECO:0000313" key="6">
    <source>
        <dbReference type="Proteomes" id="UP000608594"/>
    </source>
</evidence>
<reference evidence="5" key="1">
    <citation type="submission" date="2020-08" db="EMBL/GenBank/DDBJ databases">
        <title>Paracoccus amoyensis sp. nov., isolated from the surface seawater at coast of Xiamen, Fujian.</title>
        <authorList>
            <person name="Lyu L."/>
        </authorList>
    </citation>
    <scope>NUCLEOTIDE SEQUENCE</scope>
    <source>
        <strain evidence="5">11-3</strain>
    </source>
</reference>
<sequence>MMTRTILALGVALLASPALAQDAAPAEGAATELPEPAPAPELDGPVPMIAEIKSAEGESLGTATAAATPSGAVLLTVELTGVAPGIHGLHIHESGTCTPPDFESAGDHLAGDKEHGVMSANGPHPGDMPNIHVPESGELTVEYFATSLTTDMLGDEDGSAIIIHEHPDDYFGQPTGHAGPRLGCGSFAAAE</sequence>
<feature type="chain" id="PRO_5037265543" evidence="3">
    <location>
        <begin position="21"/>
        <end position="191"/>
    </location>
</feature>
<gene>
    <name evidence="5" type="ORF">H4P12_10615</name>
</gene>
<keyword evidence="3" id="KW-0732">Signal</keyword>
<feature type="region of interest" description="Disordered" evidence="2">
    <location>
        <begin position="25"/>
        <end position="45"/>
    </location>
</feature>